<dbReference type="Proteomes" id="UP000796880">
    <property type="component" value="Unassembled WGS sequence"/>
</dbReference>
<evidence type="ECO:0000313" key="1">
    <source>
        <dbReference type="EMBL" id="KAF3448080.1"/>
    </source>
</evidence>
<proteinExistence type="predicted"/>
<accession>A0A8K0H9X9</accession>
<comment type="caution">
    <text evidence="1">The sequence shown here is derived from an EMBL/GenBank/DDBJ whole genome shotgun (WGS) entry which is preliminary data.</text>
</comment>
<keyword evidence="2" id="KW-1185">Reference proteome</keyword>
<evidence type="ECO:0000313" key="2">
    <source>
        <dbReference type="Proteomes" id="UP000796880"/>
    </source>
</evidence>
<gene>
    <name evidence="1" type="ORF">FNV43_RR08788</name>
</gene>
<reference evidence="1" key="1">
    <citation type="submission" date="2020-03" db="EMBL/GenBank/DDBJ databases">
        <title>A high-quality chromosome-level genome assembly of a woody plant with both climbing and erect habits, Rhamnella rubrinervis.</title>
        <authorList>
            <person name="Lu Z."/>
            <person name="Yang Y."/>
            <person name="Zhu X."/>
            <person name="Sun Y."/>
        </authorList>
    </citation>
    <scope>NUCLEOTIDE SEQUENCE</scope>
    <source>
        <strain evidence="1">BYM</strain>
        <tissue evidence="1">Leaf</tissue>
    </source>
</reference>
<protein>
    <submittedName>
        <fullName evidence="1">Uncharacterized protein</fullName>
    </submittedName>
</protein>
<dbReference type="AlphaFoldDB" id="A0A8K0H9X9"/>
<sequence>MDFSFGSSWESSSRFFSELAAVTRGTVPQYLQLSQYHLLLVRSLHPDQYHDSPYPKKVKQYLWNITGSTAGVTTRAATSSTIKTSRLQRNMRDMRINN</sequence>
<dbReference type="EMBL" id="VOIH02000004">
    <property type="protein sequence ID" value="KAF3448080.1"/>
    <property type="molecule type" value="Genomic_DNA"/>
</dbReference>
<organism evidence="1 2">
    <name type="scientific">Rhamnella rubrinervis</name>
    <dbReference type="NCBI Taxonomy" id="2594499"/>
    <lineage>
        <taxon>Eukaryota</taxon>
        <taxon>Viridiplantae</taxon>
        <taxon>Streptophyta</taxon>
        <taxon>Embryophyta</taxon>
        <taxon>Tracheophyta</taxon>
        <taxon>Spermatophyta</taxon>
        <taxon>Magnoliopsida</taxon>
        <taxon>eudicotyledons</taxon>
        <taxon>Gunneridae</taxon>
        <taxon>Pentapetalae</taxon>
        <taxon>rosids</taxon>
        <taxon>fabids</taxon>
        <taxon>Rosales</taxon>
        <taxon>Rhamnaceae</taxon>
        <taxon>rhamnoid group</taxon>
        <taxon>Rhamneae</taxon>
        <taxon>Rhamnella</taxon>
    </lineage>
</organism>
<name>A0A8K0H9X9_9ROSA</name>